<dbReference type="PANTHER" id="PTHR45228">
    <property type="entry name" value="CYCLIC DI-GMP PHOSPHODIESTERASE TM_0186-RELATED"/>
    <property type="match status" value="1"/>
</dbReference>
<feature type="domain" description="PAS" evidence="1">
    <location>
        <begin position="78"/>
        <end position="150"/>
    </location>
</feature>
<evidence type="ECO:0000313" key="4">
    <source>
        <dbReference type="EMBL" id="APD08613.1"/>
    </source>
</evidence>
<dbReference type="Pfam" id="PF00989">
    <property type="entry name" value="PAS"/>
    <property type="match status" value="1"/>
</dbReference>
<evidence type="ECO:0000259" key="3">
    <source>
        <dbReference type="PROSITE" id="PS51832"/>
    </source>
</evidence>
<proteinExistence type="predicted"/>
<dbReference type="InterPro" id="IPR001610">
    <property type="entry name" value="PAC"/>
</dbReference>
<dbReference type="GO" id="GO:0006355">
    <property type="term" value="P:regulation of DNA-templated transcription"/>
    <property type="evidence" value="ECO:0007669"/>
    <property type="project" value="InterPro"/>
</dbReference>
<dbReference type="RefSeq" id="WP_071676447.1">
    <property type="nucleotide sequence ID" value="NZ_CP016312.1"/>
</dbReference>
<reference evidence="5" key="1">
    <citation type="submission" date="2016-06" db="EMBL/GenBank/DDBJ databases">
        <title>Whole genome sequencing of Thermus brockianus strain GE-1.</title>
        <authorList>
            <person name="Schaefers C."/>
            <person name="Blank S."/>
            <person name="Wiebusch S."/>
            <person name="Elleuche S."/>
            <person name="Antranikian G."/>
        </authorList>
    </citation>
    <scope>NUCLEOTIDE SEQUENCE [LARGE SCALE GENOMIC DNA]</scope>
    <source>
        <strain evidence="5">GE-1</strain>
    </source>
</reference>
<dbReference type="EMBL" id="CP016312">
    <property type="protein sequence ID" value="APD08613.1"/>
    <property type="molecule type" value="Genomic_DNA"/>
</dbReference>
<feature type="domain" description="PAS" evidence="1">
    <location>
        <begin position="571"/>
        <end position="648"/>
    </location>
</feature>
<dbReference type="SMART" id="SM00091">
    <property type="entry name" value="PAS"/>
    <property type="match status" value="4"/>
</dbReference>
<dbReference type="SMART" id="SM00086">
    <property type="entry name" value="PAC"/>
    <property type="match status" value="3"/>
</dbReference>
<dbReference type="Gene3D" id="1.10.3210.10">
    <property type="entry name" value="Hypothetical protein af1432"/>
    <property type="match status" value="1"/>
</dbReference>
<dbReference type="InterPro" id="IPR035965">
    <property type="entry name" value="PAS-like_dom_sf"/>
</dbReference>
<dbReference type="Pfam" id="PF13185">
    <property type="entry name" value="GAF_2"/>
    <property type="match status" value="2"/>
</dbReference>
<dbReference type="Pfam" id="PF13487">
    <property type="entry name" value="HD_5"/>
    <property type="match status" value="1"/>
</dbReference>
<dbReference type="Gene3D" id="3.30.450.20">
    <property type="entry name" value="PAS domain"/>
    <property type="match status" value="5"/>
</dbReference>
<dbReference type="InterPro" id="IPR003018">
    <property type="entry name" value="GAF"/>
</dbReference>
<dbReference type="NCBIfam" id="TIGR00229">
    <property type="entry name" value="sensory_box"/>
    <property type="match status" value="4"/>
</dbReference>
<dbReference type="InterPro" id="IPR029016">
    <property type="entry name" value="GAF-like_dom_sf"/>
</dbReference>
<name>A0A1J0LT38_THEBO</name>
<dbReference type="PROSITE" id="PS50113">
    <property type="entry name" value="PAC"/>
    <property type="match status" value="2"/>
</dbReference>
<feature type="domain" description="PAC" evidence="2">
    <location>
        <begin position="652"/>
        <end position="702"/>
    </location>
</feature>
<dbReference type="PROSITE" id="PS50112">
    <property type="entry name" value="PAS"/>
    <property type="match status" value="5"/>
</dbReference>
<dbReference type="SMART" id="SM00065">
    <property type="entry name" value="GAF"/>
    <property type="match status" value="2"/>
</dbReference>
<dbReference type="PROSITE" id="PS51832">
    <property type="entry name" value="HD_GYP"/>
    <property type="match status" value="1"/>
</dbReference>
<dbReference type="Pfam" id="PF13426">
    <property type="entry name" value="PAS_9"/>
    <property type="match status" value="1"/>
</dbReference>
<dbReference type="CDD" id="cd00130">
    <property type="entry name" value="PAS"/>
    <property type="match status" value="4"/>
</dbReference>
<dbReference type="SUPFAM" id="SSF109604">
    <property type="entry name" value="HD-domain/PDEase-like"/>
    <property type="match status" value="1"/>
</dbReference>
<dbReference type="CDD" id="cd00077">
    <property type="entry name" value="HDc"/>
    <property type="match status" value="1"/>
</dbReference>
<protein>
    <submittedName>
        <fullName evidence="4">HD domain-containing protein</fullName>
    </submittedName>
</protein>
<dbReference type="InterPro" id="IPR037522">
    <property type="entry name" value="HD_GYP_dom"/>
</dbReference>
<organism evidence="4 5">
    <name type="scientific">Thermus brockianus</name>
    <dbReference type="NCBI Taxonomy" id="56956"/>
    <lineage>
        <taxon>Bacteria</taxon>
        <taxon>Thermotogati</taxon>
        <taxon>Deinococcota</taxon>
        <taxon>Deinococci</taxon>
        <taxon>Thermales</taxon>
        <taxon>Thermaceae</taxon>
        <taxon>Thermus</taxon>
    </lineage>
</organism>
<dbReference type="SUPFAM" id="SSF55785">
    <property type="entry name" value="PYP-like sensor domain (PAS domain)"/>
    <property type="match status" value="5"/>
</dbReference>
<dbReference type="SMART" id="SM00471">
    <property type="entry name" value="HDc"/>
    <property type="match status" value="1"/>
</dbReference>
<dbReference type="Pfam" id="PF08447">
    <property type="entry name" value="PAS_3"/>
    <property type="match status" value="3"/>
</dbReference>
<sequence length="1225" mass="138676">MRLSEPWKITFAYIFLSLAWVLGSDRLLLALNPSPETLTLWQSAKGVVFVFLSGGLILLLTRGLENLWRRSVRSLEAWERRFRAMVEHSRELIYLLDAKGYIRYASPNVEQVLNYDPLGYTRQDLFVLDFVHPEDRPYAEAALEDLLRHPGEVREYRFRILDGWGRVRTVQVWGKNLLGDPAIEGIVLNIQDETELEEERARLKGILEALPGEVYQARVAEGQDPAYAPLLYAAPRQAETLLGYPAQRLLEDPAFYFTQVHPEDRTPLMDTVRRAVAEPGVVQVCTYRFWHGGQQAWVWLRDTLVFDRATRLLTGYTYDVSQEVAQEERFRLLFQAHPLPMWVYDRETYRFLEVNEAAVRKYGYAREEFLSMTILHIRPEGERPRLLEDLKRPREPYQVSGPWTHRLKDGREIQVEIHSHTLEYAGRPAVLVVAVDVTEKLKAEATQRLLQKALEAAHEAVVLTDKDGRITWVNPAFTRLTGYTPEEALGQNPRILKSGRHPREFYQHLWATILAGQVWEGELINRRKDGTLYTEHMTITPVLEEGQVAHFIAFKRDVTEEKAKEQALRESEALFRTLAETAPALILLWQLENPEDPGSARLAFANPMATEITGYSQEELAARPIWEFVHPADREMVQKRGLARLRGETPPGRYAFRILTRGGEVRWLDYSAARVEIGGRPAILGVGLDITEAKEKELALEAFARVSLALRKSENLKEMMESALDAALATLEAPVGSILLYDQDTGRLEEAASRGWLSAIPTPPTLAREGMVARAFQGEVVVSQDLKNDPRVRPEARPLVPEGFSGVVVPILAGTEPVGALTLAWPHPRTPTPAEVERAQLMAEAMGNAVRRASLRRKLAQRVEHLEALRAIDQAIAASLDLTPTLQVFLNQVMRLPLDAAAFFLYRPRERTLELVELRGFLTPKRLWSKTTLLGQGHVGRAALRGQPVHVGDLALDPGALPDLTLKEGFVSERVYPLFAKGRLLGALAVFTRKPWDLSPEQEEFLEALVGQGAVALDNALTFQELQRSQRELEAAYDLTLWGWAKAVELRDQETAGHTERVTELTLRLARALGVPEEDLDDLRRGAILHDVGKIAIPDAILLKPGPLTEEEWQEMRKHPVYAYEWLSGIPFLKKALEIPYAHHERWDGSGYPRGLKGSEIPLSARIFAVVDVYDALTSDRPYRKAWPREKALAYLQEQAGKQFDPEVVAAFLRLMAEEGPESTP</sequence>
<dbReference type="OrthoDB" id="23815at2"/>
<dbReference type="InterPro" id="IPR052020">
    <property type="entry name" value="Cyclic_di-GMP/3'3'-cGAMP_PDE"/>
</dbReference>
<dbReference type="InterPro" id="IPR000700">
    <property type="entry name" value="PAS-assoc_C"/>
</dbReference>
<evidence type="ECO:0000259" key="2">
    <source>
        <dbReference type="PROSITE" id="PS50113"/>
    </source>
</evidence>
<dbReference type="SUPFAM" id="SSF55781">
    <property type="entry name" value="GAF domain-like"/>
    <property type="match status" value="2"/>
</dbReference>
<dbReference type="InterPro" id="IPR013655">
    <property type="entry name" value="PAS_fold_3"/>
</dbReference>
<dbReference type="InterPro" id="IPR003607">
    <property type="entry name" value="HD/PDEase_dom"/>
</dbReference>
<gene>
    <name evidence="4" type="ORF">A0O31_00403</name>
</gene>
<dbReference type="Proteomes" id="UP000182993">
    <property type="component" value="Chromosome"/>
</dbReference>
<dbReference type="KEGG" id="tbc:A0O31_00403"/>
<dbReference type="AlphaFoldDB" id="A0A1J0LT38"/>
<feature type="domain" description="PAS" evidence="1">
    <location>
        <begin position="237"/>
        <end position="279"/>
    </location>
</feature>
<dbReference type="STRING" id="56956.A0O31_00403"/>
<feature type="domain" description="HD-GYP" evidence="3">
    <location>
        <begin position="1033"/>
        <end position="1225"/>
    </location>
</feature>
<accession>A0A1J0LT38</accession>
<feature type="domain" description="PAS" evidence="1">
    <location>
        <begin position="326"/>
        <end position="375"/>
    </location>
</feature>
<evidence type="ECO:0000313" key="5">
    <source>
        <dbReference type="Proteomes" id="UP000182993"/>
    </source>
</evidence>
<feature type="domain" description="PAC" evidence="2">
    <location>
        <begin position="517"/>
        <end position="570"/>
    </location>
</feature>
<feature type="domain" description="PAS" evidence="1">
    <location>
        <begin position="446"/>
        <end position="504"/>
    </location>
</feature>
<dbReference type="InterPro" id="IPR013767">
    <property type="entry name" value="PAS_fold"/>
</dbReference>
<dbReference type="PANTHER" id="PTHR45228:SF1">
    <property type="entry name" value="CYCLIC DI-GMP PHOSPHODIESTERASE TM_0186"/>
    <property type="match status" value="1"/>
</dbReference>
<evidence type="ECO:0000259" key="1">
    <source>
        <dbReference type="PROSITE" id="PS50112"/>
    </source>
</evidence>
<dbReference type="InterPro" id="IPR000014">
    <property type="entry name" value="PAS"/>
</dbReference>
<dbReference type="Gene3D" id="3.30.450.40">
    <property type="match status" value="2"/>
</dbReference>